<accession>A0A0N0BNL7</accession>
<dbReference type="STRING" id="1705562.AMS69_15035"/>
<dbReference type="PATRIC" id="fig|1705562.3.peg.3635"/>
<dbReference type="Proteomes" id="UP000037729">
    <property type="component" value="Unassembled WGS sequence"/>
</dbReference>
<reference evidence="1 2" key="1">
    <citation type="submission" date="2015-08" db="EMBL/GenBank/DDBJ databases">
        <title>Genomes of Isolates from Cabo Rojo, PR.</title>
        <authorList>
            <person name="Sanchez-Nieves R.L."/>
            <person name="Montalvo-Rodriguez R."/>
        </authorList>
    </citation>
    <scope>NUCLEOTIDE SEQUENCE [LARGE SCALE GENOMIC DNA]</scope>
    <source>
        <strain evidence="1 2">SL3</strain>
    </source>
</reference>
<dbReference type="AlphaFoldDB" id="A0A0N0BNL7"/>
<organism evidence="1 2">
    <name type="scientific">Haloarcula rubripromontorii</name>
    <dbReference type="NCBI Taxonomy" id="1705562"/>
    <lineage>
        <taxon>Archaea</taxon>
        <taxon>Methanobacteriati</taxon>
        <taxon>Methanobacteriota</taxon>
        <taxon>Stenosarchaea group</taxon>
        <taxon>Halobacteria</taxon>
        <taxon>Halobacteriales</taxon>
        <taxon>Haloarculaceae</taxon>
        <taxon>Haloarcula</taxon>
    </lineage>
</organism>
<evidence type="ECO:0000313" key="1">
    <source>
        <dbReference type="EMBL" id="KOX92650.1"/>
    </source>
</evidence>
<dbReference type="EMBL" id="LIUF01000004">
    <property type="protein sequence ID" value="KOX92650.1"/>
    <property type="molecule type" value="Genomic_DNA"/>
</dbReference>
<sequence length="77" mass="8944">MRALYHIVITDVQMGKMVLDNSAIVTKLPGMMADKIRGLRRDAQPLRRQRGLLRHIRRQLVARLQRRDSAAGRGQRR</sequence>
<name>A0A0N0BNL7_9EURY</name>
<evidence type="ECO:0000313" key="2">
    <source>
        <dbReference type="Proteomes" id="UP000037729"/>
    </source>
</evidence>
<gene>
    <name evidence="1" type="ORF">AMS69_15035</name>
</gene>
<protein>
    <submittedName>
        <fullName evidence="1">Uncharacterized protein</fullName>
    </submittedName>
</protein>
<comment type="caution">
    <text evidence="1">The sequence shown here is derived from an EMBL/GenBank/DDBJ whole genome shotgun (WGS) entry which is preliminary data.</text>
</comment>
<proteinExistence type="predicted"/>
<keyword evidence="2" id="KW-1185">Reference proteome</keyword>